<accession>A0A139GUT1</accession>
<name>A0A139GUT1_9PEZI</name>
<dbReference type="OrthoDB" id="10443670at2759"/>
<keyword evidence="2" id="KW-1185">Reference proteome</keyword>
<protein>
    <submittedName>
        <fullName evidence="1">Uncharacterized protein</fullName>
    </submittedName>
</protein>
<evidence type="ECO:0000313" key="1">
    <source>
        <dbReference type="EMBL" id="KXS93960.1"/>
    </source>
</evidence>
<evidence type="ECO:0000313" key="2">
    <source>
        <dbReference type="Proteomes" id="UP000070133"/>
    </source>
</evidence>
<reference evidence="1 2" key="1">
    <citation type="submission" date="2015-07" db="EMBL/GenBank/DDBJ databases">
        <title>Comparative genomics of the Sigatoka disease complex on banana suggests a link between parallel evolutionary changes in Pseudocercospora fijiensis and Pseudocercospora eumusae and increased virulence on the banana host.</title>
        <authorList>
            <person name="Chang T.-C."/>
            <person name="Salvucci A."/>
            <person name="Crous P.W."/>
            <person name="Stergiopoulos I."/>
        </authorList>
    </citation>
    <scope>NUCLEOTIDE SEQUENCE [LARGE SCALE GENOMIC DNA]</scope>
    <source>
        <strain evidence="1 2">CBS 114824</strain>
    </source>
</reference>
<dbReference type="Proteomes" id="UP000070133">
    <property type="component" value="Unassembled WGS sequence"/>
</dbReference>
<sequence>MARKRTRKPKQVVSEPGIDLLRLSNEVLVLASDNLDKQALFSFRLVNHRLNDIVQRSLRSRKTVLYLQGLRSSIQTFNKIIKFPAFANNITTIVYIAKRYDSRSANLAKVVERLSSRYGWSKDAPKEFLQQYKQEFLASASSTVESSLYEAVKLLPNVRNITVSTRFEADGFNFDGSGGETGQSIAMNRDSRWPLGGEKDEPSVVDRIWRTWRLDSQLDTAIPVIKAIAKHAELYPEKRLIFGLNQCPAQILNKEVMDFGKFDRDYSDIENPVFVRAAAHVKSFLLWEEHLSKLNRQELDLRRRIAMAPTRNYNGWYGVAWRRLLRELVNLEHFEMKGCAEDRTWTIENLCGPVLNQIGHFAKLRHVSIEAGDYFLYPAPRYESRVENMHFQTKLLQNFILAHSHTLEELSLDCACGRQTYRKALSVDERRGLLLAIRDQCKALNSLKIQEWVKLSSELKGPGDLEPYLSWRRRLEAEMPIVQLAMEFGAKRVYEEKGVEVLEEMSAEQTVIVSGDMTDKRDEQGEEDVPQWFCYRFDVAALKATMVAE</sequence>
<dbReference type="EMBL" id="LFZN01000353">
    <property type="protein sequence ID" value="KXS93960.1"/>
    <property type="molecule type" value="Genomic_DNA"/>
</dbReference>
<proteinExistence type="predicted"/>
<organism evidence="1 2">
    <name type="scientific">Pseudocercospora eumusae</name>
    <dbReference type="NCBI Taxonomy" id="321146"/>
    <lineage>
        <taxon>Eukaryota</taxon>
        <taxon>Fungi</taxon>
        <taxon>Dikarya</taxon>
        <taxon>Ascomycota</taxon>
        <taxon>Pezizomycotina</taxon>
        <taxon>Dothideomycetes</taxon>
        <taxon>Dothideomycetidae</taxon>
        <taxon>Mycosphaerellales</taxon>
        <taxon>Mycosphaerellaceae</taxon>
        <taxon>Pseudocercospora</taxon>
    </lineage>
</organism>
<comment type="caution">
    <text evidence="1">The sequence shown here is derived from an EMBL/GenBank/DDBJ whole genome shotgun (WGS) entry which is preliminary data.</text>
</comment>
<gene>
    <name evidence="1" type="ORF">AC578_10</name>
</gene>
<dbReference type="AlphaFoldDB" id="A0A139GUT1"/>